<dbReference type="KEGG" id="smen:SAMEA4412692_0227"/>
<feature type="domain" description="OmpR/PhoB-type" evidence="9">
    <location>
        <begin position="128"/>
        <end position="226"/>
    </location>
</feature>
<dbReference type="eggNOG" id="COG0745">
    <property type="taxonomic scope" value="Bacteria"/>
</dbReference>
<keyword evidence="3" id="KW-0805">Transcription regulation</keyword>
<dbReference type="SMART" id="SM00448">
    <property type="entry name" value="REC"/>
    <property type="match status" value="1"/>
</dbReference>
<dbReference type="InterPro" id="IPR036388">
    <property type="entry name" value="WH-like_DNA-bd_sf"/>
</dbReference>
<feature type="domain" description="Response regulatory" evidence="8">
    <location>
        <begin position="3"/>
        <end position="116"/>
    </location>
</feature>
<evidence type="ECO:0000256" key="7">
    <source>
        <dbReference type="PROSITE-ProRule" id="PRU01091"/>
    </source>
</evidence>
<dbReference type="Proteomes" id="UP000215185">
    <property type="component" value="Chromosome 1"/>
</dbReference>
<dbReference type="InterPro" id="IPR011006">
    <property type="entry name" value="CheY-like_superfamily"/>
</dbReference>
<dbReference type="SMART" id="SM00862">
    <property type="entry name" value="Trans_reg_C"/>
    <property type="match status" value="1"/>
</dbReference>
<evidence type="ECO:0000256" key="1">
    <source>
        <dbReference type="ARBA" id="ARBA00022553"/>
    </source>
</evidence>
<organism evidence="10 11">
    <name type="scientific">Streptococcus merionis</name>
    <dbReference type="NCBI Taxonomy" id="400065"/>
    <lineage>
        <taxon>Bacteria</taxon>
        <taxon>Bacillati</taxon>
        <taxon>Bacillota</taxon>
        <taxon>Bacilli</taxon>
        <taxon>Lactobacillales</taxon>
        <taxon>Streptococcaceae</taxon>
        <taxon>Streptococcus</taxon>
    </lineage>
</organism>
<dbReference type="PROSITE" id="PS50110">
    <property type="entry name" value="RESPONSE_REGULATORY"/>
    <property type="match status" value="1"/>
</dbReference>
<keyword evidence="2" id="KW-0902">Two-component regulatory system</keyword>
<dbReference type="InterPro" id="IPR039420">
    <property type="entry name" value="WalR-like"/>
</dbReference>
<accession>A0A239SMA4</accession>
<dbReference type="CDD" id="cd18159">
    <property type="entry name" value="REC_OmpR_NsrR-like"/>
    <property type="match status" value="1"/>
</dbReference>
<reference evidence="10 11" key="1">
    <citation type="submission" date="2017-06" db="EMBL/GenBank/DDBJ databases">
        <authorList>
            <consortium name="Pathogen Informatics"/>
        </authorList>
    </citation>
    <scope>NUCLEOTIDE SEQUENCE [LARGE SCALE GENOMIC DNA]</scope>
    <source>
        <strain evidence="10 11">NCTC13788</strain>
    </source>
</reference>
<dbReference type="SUPFAM" id="SSF46894">
    <property type="entry name" value="C-terminal effector domain of the bipartite response regulators"/>
    <property type="match status" value="1"/>
</dbReference>
<dbReference type="CDD" id="cd00383">
    <property type="entry name" value="trans_reg_C"/>
    <property type="match status" value="1"/>
</dbReference>
<protein>
    <submittedName>
        <fullName evidence="10">Putative response regulator</fullName>
    </submittedName>
</protein>
<keyword evidence="1 6" id="KW-0597">Phosphoprotein</keyword>
<evidence type="ECO:0000313" key="10">
    <source>
        <dbReference type="EMBL" id="SNU86419.1"/>
    </source>
</evidence>
<feature type="DNA-binding region" description="OmpR/PhoB-type" evidence="7">
    <location>
        <begin position="128"/>
        <end position="226"/>
    </location>
</feature>
<dbReference type="GO" id="GO:0005829">
    <property type="term" value="C:cytosol"/>
    <property type="evidence" value="ECO:0007669"/>
    <property type="project" value="TreeGrafter"/>
</dbReference>
<dbReference type="AlphaFoldDB" id="A0A239SMA4"/>
<sequence length="229" mass="26251">MHKILLVEDDATINQLVKKNLTQWGYEVTDIADFNQVLQVFTQTEPHLVLMDLTLPFYNGYYWCQEIRKISKVPIVFLSSHEQPMDIVMAINMGADDYVTKPFEMTVLLAKIQGILRRSYEFGSEIDSSLLDYQGLVLDLKTAQLHHQGETLDLTKNEFQILQILMTHGSQVVSRDALMRALWQSDLFVDDNTLTVNITRLRKKLADLGLDQLIVTKKGLGYCLSQLEV</sequence>
<dbReference type="GO" id="GO:0006355">
    <property type="term" value="P:regulation of DNA-templated transcription"/>
    <property type="evidence" value="ECO:0007669"/>
    <property type="project" value="InterPro"/>
</dbReference>
<dbReference type="GO" id="GO:0032993">
    <property type="term" value="C:protein-DNA complex"/>
    <property type="evidence" value="ECO:0007669"/>
    <property type="project" value="TreeGrafter"/>
</dbReference>
<name>A0A239SMA4_9STRE</name>
<evidence type="ECO:0000313" key="11">
    <source>
        <dbReference type="Proteomes" id="UP000215185"/>
    </source>
</evidence>
<dbReference type="STRING" id="1123308.GCA_000380085_00556"/>
<dbReference type="Pfam" id="PF00072">
    <property type="entry name" value="Response_reg"/>
    <property type="match status" value="1"/>
</dbReference>
<evidence type="ECO:0000256" key="5">
    <source>
        <dbReference type="ARBA" id="ARBA00023163"/>
    </source>
</evidence>
<evidence type="ECO:0000256" key="3">
    <source>
        <dbReference type="ARBA" id="ARBA00023015"/>
    </source>
</evidence>
<keyword evidence="5" id="KW-0804">Transcription</keyword>
<dbReference type="PANTHER" id="PTHR48111">
    <property type="entry name" value="REGULATOR OF RPOS"/>
    <property type="match status" value="1"/>
</dbReference>
<dbReference type="GO" id="GO:0000976">
    <property type="term" value="F:transcription cis-regulatory region binding"/>
    <property type="evidence" value="ECO:0007669"/>
    <property type="project" value="TreeGrafter"/>
</dbReference>
<evidence type="ECO:0000259" key="9">
    <source>
        <dbReference type="PROSITE" id="PS51755"/>
    </source>
</evidence>
<dbReference type="Gene3D" id="1.10.10.10">
    <property type="entry name" value="Winged helix-like DNA-binding domain superfamily/Winged helix DNA-binding domain"/>
    <property type="match status" value="1"/>
</dbReference>
<feature type="modified residue" description="4-aspartylphosphate" evidence="6">
    <location>
        <position position="52"/>
    </location>
</feature>
<dbReference type="PROSITE" id="PS51755">
    <property type="entry name" value="OMPR_PHOB"/>
    <property type="match status" value="1"/>
</dbReference>
<dbReference type="GO" id="GO:0000156">
    <property type="term" value="F:phosphorelay response regulator activity"/>
    <property type="evidence" value="ECO:0007669"/>
    <property type="project" value="TreeGrafter"/>
</dbReference>
<dbReference type="Gene3D" id="3.40.50.2300">
    <property type="match status" value="1"/>
</dbReference>
<evidence type="ECO:0000256" key="2">
    <source>
        <dbReference type="ARBA" id="ARBA00023012"/>
    </source>
</evidence>
<dbReference type="InterPro" id="IPR016032">
    <property type="entry name" value="Sig_transdc_resp-reg_C-effctor"/>
</dbReference>
<dbReference type="OrthoDB" id="9790442at2"/>
<evidence type="ECO:0000256" key="4">
    <source>
        <dbReference type="ARBA" id="ARBA00023125"/>
    </source>
</evidence>
<evidence type="ECO:0000256" key="6">
    <source>
        <dbReference type="PROSITE-ProRule" id="PRU00169"/>
    </source>
</evidence>
<proteinExistence type="predicted"/>
<dbReference type="Pfam" id="PF00486">
    <property type="entry name" value="Trans_reg_C"/>
    <property type="match status" value="1"/>
</dbReference>
<dbReference type="InterPro" id="IPR001867">
    <property type="entry name" value="OmpR/PhoB-type_DNA-bd"/>
</dbReference>
<gene>
    <name evidence="10" type="primary">graR_1</name>
    <name evidence="10" type="ORF">SAMEA4412692_00227</name>
</gene>
<dbReference type="RefSeq" id="WP_018373123.1">
    <property type="nucleotide sequence ID" value="NZ_LT906439.1"/>
</dbReference>
<dbReference type="SUPFAM" id="SSF52172">
    <property type="entry name" value="CheY-like"/>
    <property type="match status" value="1"/>
</dbReference>
<keyword evidence="11" id="KW-1185">Reference proteome</keyword>
<dbReference type="PANTHER" id="PTHR48111:SF43">
    <property type="entry name" value="STAGE 0 SPORULATION PROTEIN A HOMOLOG"/>
    <property type="match status" value="1"/>
</dbReference>
<keyword evidence="4 7" id="KW-0238">DNA-binding</keyword>
<dbReference type="InterPro" id="IPR001789">
    <property type="entry name" value="Sig_transdc_resp-reg_receiver"/>
</dbReference>
<evidence type="ECO:0000259" key="8">
    <source>
        <dbReference type="PROSITE" id="PS50110"/>
    </source>
</evidence>
<dbReference type="EMBL" id="LT906439">
    <property type="protein sequence ID" value="SNU86419.1"/>
    <property type="molecule type" value="Genomic_DNA"/>
</dbReference>
<dbReference type="Gene3D" id="6.10.250.690">
    <property type="match status" value="1"/>
</dbReference>